<dbReference type="InterPro" id="IPR002543">
    <property type="entry name" value="FtsK_dom"/>
</dbReference>
<sequence>MSDAKKKKAQPARPKLQTPAPKKRTPVKRKAEHADAIRSVTPHTSPSPLKKYRYISHGAIWTIVLGIAGYLALALVTFSVDDPSFLRGIPSTAPVHNGAGLLGAYIADLGYFGLGLSVWWFVMAAFVWLYKNFRLFNVENEVHSGILFGIGLGVILFSSPMVERLLLLGKLNDSTVLLKDAGGWVGAITTDALTTYLGHGGSLFILVILIAVGLKLLVQFSYHELLMQLWQKAKQAYDFVMERNLPSTESSDTIAPTIIKPWQRLSGSLKRKKDNNEQSDKQNLDKNTNPKNKHETLSDKANKIRGKLKLLPEKKSEKKHNTPQNPATEMVAPTQEELPFEEGVYRLPNVNQLHTNTETLVQTMDADTLQPTADLIVEKLSEFGIKVEVEHAISGPVITRYEIKPDKGVKGNQIVNLAKDLARSMAVQSVRVVETIQGKNTMGLELPNEHRKNVLLHDILASNTFAKSESKLSVALGTDIAGFPVVGDLAKMPHLLVGGMTGSGKSVGVNAMIMSILFKAKPEEVRLIMIDPKMLELSVYDGIAHLLCPVVTDMKAAGHVLNWCVAEMEKRYRLMSHVGVRNLHSFNDKIQAAQDNGQPINNPFSLTPEQPEPLAVLPQIVIIIDELADLIITERKAVEAQITRIAQKARAAGMHMIIATQRPSVDVITGLIKANVPTRMAFTVQSKIDSRTILDQMGAEDLLKNGDLLFLQPGNAAPIRLQGAFVSDDEVHQVVSFIKMQAEPNYIDGLLTGEAILENKQFLPPDLAIKSNGSDGKDELFQSAVEFVITTRKTSISSLQRSLRIGYNRAANLMQLLEEEGIISSAENNGTRRILVGKDYLNH</sequence>
<evidence type="ECO:0000259" key="18">
    <source>
        <dbReference type="PROSITE" id="PS50901"/>
    </source>
</evidence>
<dbReference type="InterPro" id="IPR036390">
    <property type="entry name" value="WH_DNA-bd_sf"/>
</dbReference>
<evidence type="ECO:0000256" key="15">
    <source>
        <dbReference type="PROSITE-ProRule" id="PRU00289"/>
    </source>
</evidence>
<dbReference type="eggNOG" id="COG1674">
    <property type="taxonomic scope" value="Bacteria"/>
</dbReference>
<evidence type="ECO:0000256" key="6">
    <source>
        <dbReference type="ARBA" id="ARBA00022692"/>
    </source>
</evidence>
<evidence type="ECO:0000256" key="8">
    <source>
        <dbReference type="ARBA" id="ARBA00022829"/>
    </source>
</evidence>
<evidence type="ECO:0000256" key="7">
    <source>
        <dbReference type="ARBA" id="ARBA00022741"/>
    </source>
</evidence>
<dbReference type="Pfam" id="PF09397">
    <property type="entry name" value="FtsK_gamma"/>
    <property type="match status" value="1"/>
</dbReference>
<dbReference type="InterPro" id="IPR027417">
    <property type="entry name" value="P-loop_NTPase"/>
</dbReference>
<keyword evidence="20" id="KW-1185">Reference proteome</keyword>
<dbReference type="EMBL" id="ADCY02000024">
    <property type="protein sequence ID" value="EFG30917.1"/>
    <property type="molecule type" value="Genomic_DNA"/>
</dbReference>
<dbReference type="Pfam" id="PF17854">
    <property type="entry name" value="FtsK_alpha"/>
    <property type="match status" value="1"/>
</dbReference>
<dbReference type="SUPFAM" id="SSF52540">
    <property type="entry name" value="P-loop containing nucleoside triphosphate hydrolases"/>
    <property type="match status" value="1"/>
</dbReference>
<evidence type="ECO:0000313" key="19">
    <source>
        <dbReference type="EMBL" id="EFG30917.1"/>
    </source>
</evidence>
<dbReference type="Gene3D" id="3.30.980.40">
    <property type="match status" value="1"/>
</dbReference>
<dbReference type="GO" id="GO:0007059">
    <property type="term" value="P:chromosome segregation"/>
    <property type="evidence" value="ECO:0007669"/>
    <property type="project" value="UniProtKB-KW"/>
</dbReference>
<keyword evidence="8" id="KW-0159">Chromosome partition</keyword>
<dbReference type="InterPro" id="IPR041027">
    <property type="entry name" value="FtsK_alpha"/>
</dbReference>
<dbReference type="PANTHER" id="PTHR22683">
    <property type="entry name" value="SPORULATION PROTEIN RELATED"/>
    <property type="match status" value="1"/>
</dbReference>
<feature type="region of interest" description="Disordered" evidence="16">
    <location>
        <begin position="1"/>
        <end position="45"/>
    </location>
</feature>
<evidence type="ECO:0000256" key="2">
    <source>
        <dbReference type="ARBA" id="ARBA00004651"/>
    </source>
</evidence>
<dbReference type="InterPro" id="IPR050206">
    <property type="entry name" value="FtsK/SpoIIIE/SftA"/>
</dbReference>
<evidence type="ECO:0000256" key="1">
    <source>
        <dbReference type="ARBA" id="ARBA00004533"/>
    </source>
</evidence>
<proteinExistence type="inferred from homology"/>
<evidence type="ECO:0000256" key="10">
    <source>
        <dbReference type="ARBA" id="ARBA00022989"/>
    </source>
</evidence>
<comment type="caution">
    <text evidence="19">The sequence shown here is derived from an EMBL/GenBank/DDBJ whole genome shotgun (WGS) entry which is preliminary data.</text>
</comment>
<feature type="transmembrane region" description="Helical" evidence="17">
    <location>
        <begin position="109"/>
        <end position="130"/>
    </location>
</feature>
<dbReference type="Pfam" id="PF13491">
    <property type="entry name" value="FtsK_4TM"/>
    <property type="match status" value="1"/>
</dbReference>
<comment type="similarity">
    <text evidence="3">Belongs to the FtsK/SpoIIIE/SftA family.</text>
</comment>
<keyword evidence="5" id="KW-0132">Cell division</keyword>
<keyword evidence="6 17" id="KW-0812">Transmembrane</keyword>
<dbReference type="PANTHER" id="PTHR22683:SF41">
    <property type="entry name" value="DNA TRANSLOCASE FTSK"/>
    <property type="match status" value="1"/>
</dbReference>
<feature type="compositionally biased region" description="Basic and acidic residues" evidence="16">
    <location>
        <begin position="274"/>
        <end position="284"/>
    </location>
</feature>
<evidence type="ECO:0000256" key="9">
    <source>
        <dbReference type="ARBA" id="ARBA00022840"/>
    </source>
</evidence>
<keyword evidence="4" id="KW-1003">Cell membrane</keyword>
<evidence type="ECO:0000313" key="20">
    <source>
        <dbReference type="Proteomes" id="UP000017813"/>
    </source>
</evidence>
<dbReference type="InterPro" id="IPR036388">
    <property type="entry name" value="WH-like_DNA-bd_sf"/>
</dbReference>
<dbReference type="InterPro" id="IPR018541">
    <property type="entry name" value="Ftsk_gamma"/>
</dbReference>
<protein>
    <recommendedName>
        <fullName evidence="18">FtsK domain-containing protein</fullName>
    </recommendedName>
</protein>
<feature type="compositionally biased region" description="Basic and acidic residues" evidence="16">
    <location>
        <begin position="310"/>
        <end position="320"/>
    </location>
</feature>
<dbReference type="CDD" id="cd01127">
    <property type="entry name" value="TrwB_TraG_TraD_VirD4"/>
    <property type="match status" value="1"/>
</dbReference>
<feature type="binding site" evidence="15">
    <location>
        <begin position="499"/>
        <end position="506"/>
    </location>
    <ligand>
        <name>ATP</name>
        <dbReference type="ChEBI" id="CHEBI:30616"/>
    </ligand>
</feature>
<feature type="compositionally biased region" description="Basic and acidic residues" evidence="16">
    <location>
        <begin position="292"/>
        <end position="302"/>
    </location>
</feature>
<gene>
    <name evidence="19" type="ORF">HMPREF9021_01145</name>
</gene>
<comment type="function">
    <text evidence="14">Essential cell division protein that coordinates cell division and chromosome segregation. The N-terminus is involved in assembly of the cell-division machinery. The C-terminus functions as a DNA motor that moves dsDNA in an ATP-dependent manner towards the dif recombination site, which is located within the replication terminus region. Translocation stops specifically at Xer-dif sites, where FtsK interacts with the Xer recombinase, allowing activation of chromosome unlinking by recombination. FtsK orienting polar sequences (KOPS) guide the direction of DNA translocation. FtsK can remove proteins from DNA as it translocates, but translocation stops specifically at XerCD-dif site, thereby preventing removal of XerC and XerD from dif.</text>
</comment>
<dbReference type="SMART" id="SM00843">
    <property type="entry name" value="Ftsk_gamma"/>
    <property type="match status" value="1"/>
</dbReference>
<dbReference type="Gene3D" id="3.40.50.300">
    <property type="entry name" value="P-loop containing nucleotide triphosphate hydrolases"/>
    <property type="match status" value="1"/>
</dbReference>
<reference evidence="19 20" key="2">
    <citation type="submission" date="2011-10" db="EMBL/GenBank/DDBJ databases">
        <title>The Genome Sequence of Simonsiella muelleri ATCC 29453.</title>
        <authorList>
            <consortium name="The Broad Institute Genome Sequencing Platform"/>
            <consortium name="The Broad Institute Genome Sequencing Center for Infectious Disease"/>
            <person name="Earl A."/>
            <person name="Ward D."/>
            <person name="Feldgarden M."/>
            <person name="Gevers D."/>
            <person name="Izard J."/>
            <person name="Baranova O.V."/>
            <person name="Blanton J.M."/>
            <person name="Tanner A.C."/>
            <person name="Dewhirst F."/>
            <person name="Young S.K."/>
            <person name="Zeng Q."/>
            <person name="Gargeya S."/>
            <person name="Fitzgerald M."/>
            <person name="Haas B."/>
            <person name="Abouelleil A."/>
            <person name="Alvarado L."/>
            <person name="Arachchi H.M."/>
            <person name="Berlin A."/>
            <person name="Brown A."/>
            <person name="Chapman S.B."/>
            <person name="Chen Z."/>
            <person name="Dunbar C."/>
            <person name="Freedman E."/>
            <person name="Gearin G."/>
            <person name="Goldberg J."/>
            <person name="Griggs A."/>
            <person name="Gujja S."/>
            <person name="Heiman D."/>
            <person name="Howarth C."/>
            <person name="Larson L."/>
            <person name="Lui A."/>
            <person name="MacDonald P.J.P."/>
            <person name="Montmayeur A."/>
            <person name="Murphy C."/>
            <person name="Neiman D."/>
            <person name="Pearson M."/>
            <person name="Priest M."/>
            <person name="Roberts A."/>
            <person name="Saif S."/>
            <person name="Shea T."/>
            <person name="Shenoy N."/>
            <person name="Sisk P."/>
            <person name="Stolte C."/>
            <person name="Sykes S."/>
            <person name="Wortman J."/>
            <person name="Nusbaum C."/>
            <person name="Birren B."/>
        </authorList>
    </citation>
    <scope>NUCLEOTIDE SEQUENCE [LARGE SCALE GENOMIC DNA]</scope>
    <source>
        <strain evidence="19 20">ATCC 29453</strain>
    </source>
</reference>
<organism evidence="19 20">
    <name type="scientific">Simonsiella muelleri ATCC 29453</name>
    <dbReference type="NCBI Taxonomy" id="641147"/>
    <lineage>
        <taxon>Bacteria</taxon>
        <taxon>Pseudomonadati</taxon>
        <taxon>Pseudomonadota</taxon>
        <taxon>Betaproteobacteria</taxon>
        <taxon>Neisseriales</taxon>
        <taxon>Neisseriaceae</taxon>
        <taxon>Simonsiella</taxon>
    </lineage>
</organism>
<dbReference type="GO" id="GO:0051301">
    <property type="term" value="P:cell division"/>
    <property type="evidence" value="ECO:0007669"/>
    <property type="project" value="UniProtKB-KW"/>
</dbReference>
<accession>V9HCC5</accession>
<keyword evidence="12 17" id="KW-0472">Membrane</keyword>
<evidence type="ECO:0000256" key="3">
    <source>
        <dbReference type="ARBA" id="ARBA00006474"/>
    </source>
</evidence>
<evidence type="ECO:0000256" key="17">
    <source>
        <dbReference type="SAM" id="Phobius"/>
    </source>
</evidence>
<keyword evidence="7 15" id="KW-0547">Nucleotide-binding</keyword>
<evidence type="ECO:0000256" key="16">
    <source>
        <dbReference type="SAM" id="MobiDB-lite"/>
    </source>
</evidence>
<keyword evidence="9 15" id="KW-0067">ATP-binding</keyword>
<dbReference type="KEGG" id="smur:BWP33_04340"/>
<feature type="region of interest" description="Disordered" evidence="16">
    <location>
        <begin position="266"/>
        <end position="327"/>
    </location>
</feature>
<feature type="transmembrane region" description="Helical" evidence="17">
    <location>
        <begin position="59"/>
        <end position="80"/>
    </location>
</feature>
<dbReference type="GO" id="GO:0005524">
    <property type="term" value="F:ATP binding"/>
    <property type="evidence" value="ECO:0007669"/>
    <property type="project" value="UniProtKB-UniRule"/>
</dbReference>
<evidence type="ECO:0000256" key="12">
    <source>
        <dbReference type="ARBA" id="ARBA00023136"/>
    </source>
</evidence>
<feature type="domain" description="FtsK" evidence="18">
    <location>
        <begin position="482"/>
        <end position="691"/>
    </location>
</feature>
<dbReference type="GO" id="GO:0003677">
    <property type="term" value="F:DNA binding"/>
    <property type="evidence" value="ECO:0007669"/>
    <property type="project" value="UniProtKB-KW"/>
</dbReference>
<comment type="subcellular location">
    <subcellularLocation>
        <location evidence="1">Cell inner membrane</location>
    </subcellularLocation>
    <subcellularLocation>
        <location evidence="2">Cell membrane</location>
        <topology evidence="2">Multi-pass membrane protein</topology>
    </subcellularLocation>
</comment>
<evidence type="ECO:0000256" key="4">
    <source>
        <dbReference type="ARBA" id="ARBA00022475"/>
    </source>
</evidence>
<keyword evidence="10 17" id="KW-1133">Transmembrane helix</keyword>
<keyword evidence="13" id="KW-0131">Cell cycle</keyword>
<name>V9HCC5_9NEIS</name>
<dbReference type="Gene3D" id="1.10.10.10">
    <property type="entry name" value="Winged helix-like DNA-binding domain superfamily/Winged helix DNA-binding domain"/>
    <property type="match status" value="1"/>
</dbReference>
<dbReference type="Pfam" id="PF01580">
    <property type="entry name" value="FtsK_SpoIIIE"/>
    <property type="match status" value="1"/>
</dbReference>
<dbReference type="RefSeq" id="WP_002641783.1">
    <property type="nucleotide sequence ID" value="NZ_CP019448.1"/>
</dbReference>
<feature type="compositionally biased region" description="Basic residues" evidence="16">
    <location>
        <begin position="21"/>
        <end position="31"/>
    </location>
</feature>
<evidence type="ECO:0000256" key="13">
    <source>
        <dbReference type="ARBA" id="ARBA00023306"/>
    </source>
</evidence>
<feature type="transmembrane region" description="Helical" evidence="17">
    <location>
        <begin position="203"/>
        <end position="222"/>
    </location>
</feature>
<evidence type="ECO:0000256" key="5">
    <source>
        <dbReference type="ARBA" id="ARBA00022618"/>
    </source>
</evidence>
<evidence type="ECO:0000256" key="14">
    <source>
        <dbReference type="ARBA" id="ARBA00024784"/>
    </source>
</evidence>
<dbReference type="STRING" id="641147.HMPREF9021_01145"/>
<feature type="compositionally biased region" description="Basic residues" evidence="16">
    <location>
        <begin position="1"/>
        <end position="10"/>
    </location>
</feature>
<dbReference type="HOGENOM" id="CLU_001981_9_7_4"/>
<dbReference type="SUPFAM" id="SSF46785">
    <property type="entry name" value="Winged helix' DNA-binding domain"/>
    <property type="match status" value="1"/>
</dbReference>
<reference evidence="19 20" key="1">
    <citation type="submission" date="2010-03" db="EMBL/GenBank/DDBJ databases">
        <authorList>
            <consortium name="The Broad Institute Genome Sequencing Platform"/>
            <person name="Ward D."/>
            <person name="Earl A."/>
            <person name="Feldgarden M."/>
            <person name="Gevers D."/>
            <person name="Young S."/>
            <person name="Zeng Q."/>
            <person name="Koehrsen M."/>
            <person name="Alvarado L."/>
            <person name="Berlin A.M."/>
            <person name="Borenstein D."/>
            <person name="Chapman S.B."/>
            <person name="Chen Z."/>
            <person name="Engels R."/>
            <person name="Freedman E."/>
            <person name="Gellesch M."/>
            <person name="Goldberg J."/>
            <person name="Griggs A."/>
            <person name="Gujja S."/>
            <person name="Heilman E.R."/>
            <person name="Heiman D.I."/>
            <person name="Hepburn T.A."/>
            <person name="Howarth C."/>
            <person name="Jen D."/>
            <person name="Larson L."/>
            <person name="Mehta T."/>
            <person name="Park D."/>
            <person name="Pearson M."/>
            <person name="Richards J."/>
            <person name="Roberts A."/>
            <person name="Saif S."/>
            <person name="Shea T.D."/>
            <person name="Shenoy N."/>
            <person name="Sisk P."/>
            <person name="Stolte C."/>
            <person name="Sykes S.N."/>
            <person name="Walk T."/>
            <person name="White J."/>
            <person name="Yandava C."/>
            <person name="Izard J."/>
            <person name="Baranova O.V."/>
            <person name="Blanton J.M."/>
            <person name="Tanner A.C."/>
            <person name="Dewhirst F."/>
            <person name="Haas B."/>
            <person name="Nusbaum C."/>
            <person name="Birren B."/>
        </authorList>
    </citation>
    <scope>NUCLEOTIDE SEQUENCE [LARGE SCALE GENOMIC DNA]</scope>
    <source>
        <strain evidence="19 20">ATCC 29453</strain>
    </source>
</reference>
<dbReference type="PROSITE" id="PS50901">
    <property type="entry name" value="FTSK"/>
    <property type="match status" value="1"/>
</dbReference>
<keyword evidence="11" id="KW-0238">DNA-binding</keyword>
<evidence type="ECO:0000256" key="11">
    <source>
        <dbReference type="ARBA" id="ARBA00023125"/>
    </source>
</evidence>
<dbReference type="AlphaFoldDB" id="V9HCC5"/>
<dbReference type="Proteomes" id="UP000017813">
    <property type="component" value="Unassembled WGS sequence"/>
</dbReference>
<dbReference type="InterPro" id="IPR025199">
    <property type="entry name" value="FtsK_4TM"/>
</dbReference>
<dbReference type="OrthoDB" id="9807790at2"/>
<dbReference type="GO" id="GO:0005886">
    <property type="term" value="C:plasma membrane"/>
    <property type="evidence" value="ECO:0007669"/>
    <property type="project" value="UniProtKB-SubCell"/>
</dbReference>